<keyword evidence="1" id="KW-0677">Repeat</keyword>
<dbReference type="Pfam" id="PF01535">
    <property type="entry name" value="PPR"/>
    <property type="match status" value="4"/>
</dbReference>
<dbReference type="GO" id="GO:0009451">
    <property type="term" value="P:RNA modification"/>
    <property type="evidence" value="ECO:0007669"/>
    <property type="project" value="InterPro"/>
</dbReference>
<dbReference type="AlphaFoldDB" id="A0AAF0X1H8"/>
<accession>A0AAF0X1H8</accession>
<reference evidence="3" key="2">
    <citation type="submission" date="2022-03" db="EMBL/GenBank/DDBJ databases">
        <title>Draft title - Genomic analysis of global carrot germplasm unveils the trajectory of domestication and the origin of high carotenoid orange carrot.</title>
        <authorList>
            <person name="Iorizzo M."/>
            <person name="Ellison S."/>
            <person name="Senalik D."/>
            <person name="Macko-Podgorni A."/>
            <person name="Grzebelus D."/>
            <person name="Bostan H."/>
            <person name="Rolling W."/>
            <person name="Curaba J."/>
            <person name="Simon P."/>
        </authorList>
    </citation>
    <scope>NUCLEOTIDE SEQUENCE</scope>
    <source>
        <tissue evidence="3">Leaf</tissue>
    </source>
</reference>
<evidence type="ECO:0000256" key="2">
    <source>
        <dbReference type="PROSITE-ProRule" id="PRU00708"/>
    </source>
</evidence>
<dbReference type="InterPro" id="IPR011990">
    <property type="entry name" value="TPR-like_helical_dom_sf"/>
</dbReference>
<reference evidence="3" key="1">
    <citation type="journal article" date="2016" name="Nat. Genet.">
        <title>A high-quality carrot genome assembly provides new insights into carotenoid accumulation and asterid genome evolution.</title>
        <authorList>
            <person name="Iorizzo M."/>
            <person name="Ellison S."/>
            <person name="Senalik D."/>
            <person name="Zeng P."/>
            <person name="Satapoomin P."/>
            <person name="Huang J."/>
            <person name="Bowman M."/>
            <person name="Iovene M."/>
            <person name="Sanseverino W."/>
            <person name="Cavagnaro P."/>
            <person name="Yildiz M."/>
            <person name="Macko-Podgorni A."/>
            <person name="Moranska E."/>
            <person name="Grzebelus E."/>
            <person name="Grzebelus D."/>
            <person name="Ashrafi H."/>
            <person name="Zheng Z."/>
            <person name="Cheng S."/>
            <person name="Spooner D."/>
            <person name="Van Deynze A."/>
            <person name="Simon P."/>
        </authorList>
    </citation>
    <scope>NUCLEOTIDE SEQUENCE</scope>
    <source>
        <tissue evidence="3">Leaf</tissue>
    </source>
</reference>
<dbReference type="Pfam" id="PF13041">
    <property type="entry name" value="PPR_2"/>
    <property type="match status" value="1"/>
</dbReference>
<dbReference type="InterPro" id="IPR046960">
    <property type="entry name" value="PPR_At4g14850-like_plant"/>
</dbReference>
<dbReference type="FunFam" id="1.25.40.10:FF:000344">
    <property type="entry name" value="Pentatricopeptide repeat-containing protein"/>
    <property type="match status" value="1"/>
</dbReference>
<protein>
    <recommendedName>
        <fullName evidence="5">Pentacotripeptide-repeat region of PRORP domain-containing protein</fullName>
    </recommendedName>
</protein>
<feature type="repeat" description="PPR" evidence="2">
    <location>
        <begin position="137"/>
        <end position="171"/>
    </location>
</feature>
<dbReference type="Proteomes" id="UP000077755">
    <property type="component" value="Chromosome 5"/>
</dbReference>
<evidence type="ECO:0000313" key="4">
    <source>
        <dbReference type="Proteomes" id="UP000077755"/>
    </source>
</evidence>
<name>A0AAF0X1H8_DAUCS</name>
<gene>
    <name evidence="3" type="ORF">DCAR_0518945</name>
</gene>
<evidence type="ECO:0000256" key="1">
    <source>
        <dbReference type="ARBA" id="ARBA00022737"/>
    </source>
</evidence>
<dbReference type="Gene3D" id="1.25.40.10">
    <property type="entry name" value="Tetratricopeptide repeat domain"/>
    <property type="match status" value="3"/>
</dbReference>
<evidence type="ECO:0000313" key="3">
    <source>
        <dbReference type="EMBL" id="WOG99592.1"/>
    </source>
</evidence>
<dbReference type="PROSITE" id="PS51375">
    <property type="entry name" value="PPR"/>
    <property type="match status" value="2"/>
</dbReference>
<dbReference type="EMBL" id="CP093347">
    <property type="protein sequence ID" value="WOG99592.1"/>
    <property type="molecule type" value="Genomic_DNA"/>
</dbReference>
<dbReference type="GO" id="GO:0003723">
    <property type="term" value="F:RNA binding"/>
    <property type="evidence" value="ECO:0007669"/>
    <property type="project" value="InterPro"/>
</dbReference>
<dbReference type="PANTHER" id="PTHR24015">
    <property type="entry name" value="OS07G0578800 PROTEIN-RELATED"/>
    <property type="match status" value="1"/>
</dbReference>
<dbReference type="KEGG" id="dcr:108223299"/>
<proteinExistence type="predicted"/>
<dbReference type="NCBIfam" id="TIGR00756">
    <property type="entry name" value="PPR"/>
    <property type="match status" value="4"/>
</dbReference>
<organism evidence="3 4">
    <name type="scientific">Daucus carota subsp. sativus</name>
    <name type="common">Carrot</name>
    <dbReference type="NCBI Taxonomy" id="79200"/>
    <lineage>
        <taxon>Eukaryota</taxon>
        <taxon>Viridiplantae</taxon>
        <taxon>Streptophyta</taxon>
        <taxon>Embryophyta</taxon>
        <taxon>Tracheophyta</taxon>
        <taxon>Spermatophyta</taxon>
        <taxon>Magnoliopsida</taxon>
        <taxon>eudicotyledons</taxon>
        <taxon>Gunneridae</taxon>
        <taxon>Pentapetalae</taxon>
        <taxon>asterids</taxon>
        <taxon>campanulids</taxon>
        <taxon>Apiales</taxon>
        <taxon>Apiaceae</taxon>
        <taxon>Apioideae</taxon>
        <taxon>Scandiceae</taxon>
        <taxon>Daucinae</taxon>
        <taxon>Daucus</taxon>
        <taxon>Daucus sect. Daucus</taxon>
    </lineage>
</organism>
<dbReference type="InterPro" id="IPR002885">
    <property type="entry name" value="PPR_rpt"/>
</dbReference>
<feature type="repeat" description="PPR" evidence="2">
    <location>
        <begin position="239"/>
        <end position="269"/>
    </location>
</feature>
<keyword evidence="4" id="KW-1185">Reference proteome</keyword>
<sequence>MKIWKRILLIENQTGLNSLFSTKHQVKTHYHTHSKPQKFSQTLKSYLHSNSPTKALLLFTNLLKKDPSLIDSYSLLHIIKVCTKKALVTEGKQIHGIVIKFGGEPIIYLRTSLINMYSSWGNVGDAHQVFDEIPTKNVVCWTALISAYVDNKRAKEGFELFREMVVGNVEPDQVTFTVALSACAHVGALDMGEWVLDCIRRRRGMVVDLCLENALLNMYAKCGDIGSARRMFDGMIGRDVMTWTSMIVGYALHGQAEEALRLYAEMTADCGDGLRKKRRPSIVPNSVTFVGVLMACSHAGLVEEGKRHFKSMTDVYGLKVQLSHYGCMVDLLCRAGLLQEAYEFIMEMPKQTNAVVWRTLLGACSSSGNVELAAIAHDHLRRLKKGLAGDDVAMSNVYAVTEMWDEKMMIRDQTKERRAPGCSSVVWHQSAFHC</sequence>
<dbReference type="PANTHER" id="PTHR24015:SF1063">
    <property type="entry name" value="OS12G0156900 PROTEIN"/>
    <property type="match status" value="1"/>
</dbReference>
<evidence type="ECO:0008006" key="5">
    <source>
        <dbReference type="Google" id="ProtNLM"/>
    </source>
</evidence>
<dbReference type="FunFam" id="1.25.40.10:FF:000090">
    <property type="entry name" value="Pentatricopeptide repeat-containing protein, chloroplastic"/>
    <property type="match status" value="1"/>
</dbReference>